<proteinExistence type="predicted"/>
<reference evidence="3" key="1">
    <citation type="journal article" date="2019" name="Curr. Biol.">
        <title>Genome Sequence of Striga asiatica Provides Insight into the Evolution of Plant Parasitism.</title>
        <authorList>
            <person name="Yoshida S."/>
            <person name="Kim S."/>
            <person name="Wafula E.K."/>
            <person name="Tanskanen J."/>
            <person name="Kim Y.M."/>
            <person name="Honaas L."/>
            <person name="Yang Z."/>
            <person name="Spallek T."/>
            <person name="Conn C.E."/>
            <person name="Ichihashi Y."/>
            <person name="Cheong K."/>
            <person name="Cui S."/>
            <person name="Der J.P."/>
            <person name="Gundlach H."/>
            <person name="Jiao Y."/>
            <person name="Hori C."/>
            <person name="Ishida J.K."/>
            <person name="Kasahara H."/>
            <person name="Kiba T."/>
            <person name="Kim M.S."/>
            <person name="Koo N."/>
            <person name="Laohavisit A."/>
            <person name="Lee Y.H."/>
            <person name="Lumba S."/>
            <person name="McCourt P."/>
            <person name="Mortimer J.C."/>
            <person name="Mutuku J.M."/>
            <person name="Nomura T."/>
            <person name="Sasaki-Sekimoto Y."/>
            <person name="Seto Y."/>
            <person name="Wang Y."/>
            <person name="Wakatake T."/>
            <person name="Sakakibara H."/>
            <person name="Demura T."/>
            <person name="Yamaguchi S."/>
            <person name="Yoneyama K."/>
            <person name="Manabe R.I."/>
            <person name="Nelson D.C."/>
            <person name="Schulman A.H."/>
            <person name="Timko M.P."/>
            <person name="dePamphilis C.W."/>
            <person name="Choi D."/>
            <person name="Shirasu K."/>
        </authorList>
    </citation>
    <scope>NUCLEOTIDE SEQUENCE [LARGE SCALE GENOMIC DNA]</scope>
    <source>
        <strain evidence="3">cv. UVA1</strain>
    </source>
</reference>
<feature type="region of interest" description="Disordered" evidence="1">
    <location>
        <begin position="119"/>
        <end position="141"/>
    </location>
</feature>
<dbReference type="GO" id="GO:0016787">
    <property type="term" value="F:hydrolase activity"/>
    <property type="evidence" value="ECO:0007669"/>
    <property type="project" value="UniProtKB-KW"/>
</dbReference>
<dbReference type="AlphaFoldDB" id="A0A5A7Q6P3"/>
<gene>
    <name evidence="2" type="ORF">STAS_17263</name>
</gene>
<evidence type="ECO:0000313" key="3">
    <source>
        <dbReference type="Proteomes" id="UP000325081"/>
    </source>
</evidence>
<protein>
    <submittedName>
        <fullName evidence="2">P-loop containing nucleoside triphosphatehydrolases superfamily protein</fullName>
    </submittedName>
</protein>
<sequence length="141" mass="14827">MSFSLWPHPSDDVVVVIIKSGELIAHEEEKWKKIQLGPKKIENQSREKSQGRVEIGRLEAKSTRRSSAARCSMSGEAADSGFRLSAGATDQVLAATAMGEGAAGGCRAASGVQAGVGKSAFGGLRRRGSSGLVRRQAEEEG</sequence>
<evidence type="ECO:0000313" key="2">
    <source>
        <dbReference type="EMBL" id="GER40582.1"/>
    </source>
</evidence>
<feature type="compositionally biased region" description="Basic and acidic residues" evidence="1">
    <location>
        <begin position="40"/>
        <end position="62"/>
    </location>
</feature>
<keyword evidence="2" id="KW-0378">Hydrolase</keyword>
<name>A0A5A7Q6P3_STRAF</name>
<accession>A0A5A7Q6P3</accession>
<evidence type="ECO:0000256" key="1">
    <source>
        <dbReference type="SAM" id="MobiDB-lite"/>
    </source>
</evidence>
<dbReference type="Proteomes" id="UP000325081">
    <property type="component" value="Unassembled WGS sequence"/>
</dbReference>
<dbReference type="EMBL" id="BKCP01005927">
    <property type="protein sequence ID" value="GER40582.1"/>
    <property type="molecule type" value="Genomic_DNA"/>
</dbReference>
<keyword evidence="3" id="KW-1185">Reference proteome</keyword>
<comment type="caution">
    <text evidence="2">The sequence shown here is derived from an EMBL/GenBank/DDBJ whole genome shotgun (WGS) entry which is preliminary data.</text>
</comment>
<feature type="region of interest" description="Disordered" evidence="1">
    <location>
        <begin position="40"/>
        <end position="77"/>
    </location>
</feature>
<organism evidence="2 3">
    <name type="scientific">Striga asiatica</name>
    <name type="common">Asiatic witchweed</name>
    <name type="synonym">Buchnera asiatica</name>
    <dbReference type="NCBI Taxonomy" id="4170"/>
    <lineage>
        <taxon>Eukaryota</taxon>
        <taxon>Viridiplantae</taxon>
        <taxon>Streptophyta</taxon>
        <taxon>Embryophyta</taxon>
        <taxon>Tracheophyta</taxon>
        <taxon>Spermatophyta</taxon>
        <taxon>Magnoliopsida</taxon>
        <taxon>eudicotyledons</taxon>
        <taxon>Gunneridae</taxon>
        <taxon>Pentapetalae</taxon>
        <taxon>asterids</taxon>
        <taxon>lamiids</taxon>
        <taxon>Lamiales</taxon>
        <taxon>Orobanchaceae</taxon>
        <taxon>Buchnereae</taxon>
        <taxon>Striga</taxon>
    </lineage>
</organism>